<reference evidence="2" key="1">
    <citation type="submission" date="2016-10" db="EMBL/GenBank/DDBJ databases">
        <authorList>
            <person name="Varghese N."/>
            <person name="Submissions S."/>
        </authorList>
    </citation>
    <scope>NUCLEOTIDE SEQUENCE [LARGE SCALE GENOMIC DNA]</scope>
    <source>
        <strain evidence="2">YR281</strain>
    </source>
</reference>
<comment type="caution">
    <text evidence="2">The sequence shown here is derived from an EMBL/GenBank/DDBJ whole genome shotgun (WGS) entry which is preliminary data.</text>
</comment>
<keyword evidence="3" id="KW-1185">Reference proteome</keyword>
<protein>
    <submittedName>
        <fullName evidence="2">Uncharacterized protein</fullName>
    </submittedName>
</protein>
<evidence type="ECO:0000313" key="2">
    <source>
        <dbReference type="EMBL" id="SDJ54346.1"/>
    </source>
</evidence>
<name>A0A7Z7BLQ0_9BURK</name>
<feature type="chain" id="PRO_5031559402" evidence="1">
    <location>
        <begin position="28"/>
        <end position="465"/>
    </location>
</feature>
<proteinExistence type="predicted"/>
<feature type="signal peptide" evidence="1">
    <location>
        <begin position="1"/>
        <end position="27"/>
    </location>
</feature>
<dbReference type="RefSeq" id="WP_143036720.1">
    <property type="nucleotide sequence ID" value="NZ_FNDI01000061.1"/>
</dbReference>
<organism evidence="2 3">
    <name type="scientific">Paraburkholderia steynii</name>
    <dbReference type="NCBI Taxonomy" id="1245441"/>
    <lineage>
        <taxon>Bacteria</taxon>
        <taxon>Pseudomonadati</taxon>
        <taxon>Pseudomonadota</taxon>
        <taxon>Betaproteobacteria</taxon>
        <taxon>Burkholderiales</taxon>
        <taxon>Burkholderiaceae</taxon>
        <taxon>Paraburkholderia</taxon>
    </lineage>
</organism>
<sequence>MTSIQRNICRRFLVAFVALSVGATTVAAPLSGTGIPNCPAAGYSVYYVNGVDNTPEDATLSAITLASLALPAALDSSILARTKVRTIYNATDGIPLDLLESAGQVVTGTVTNTSAYLTAAWVGIFGGLFLPIPGLDGVLTKFVDSFRAAVTKVISSASVSKVLNDAVPKIVADLNSGRVVVVIAHSQGNYYANQIYDAVNSQVQPSRMPLLRIVNVASPTSLHISGLYVLNSTDVITGLNKEPITFTPDGISLLSTLSFNRDSFKDMLGHNFVTTYLSSVPGNGTTLLNQIVLAIQTAVSRGLIAAVENCPSGGGFSNVNLTCKRNPDGSALLSGLYTAELLPGEQITAVDWSAQYLSGSTGNCQTPTYAAPTGANLPPGDYSNTNCVPSAGLNLHPVYYATCHNPLSGVPRNIWVTLNSTVPKTYLNSGSVLMMLCRATTANLNSTIPPGARPNVSLDTLIACN</sequence>
<gene>
    <name evidence="2" type="ORF">SAMN04487926_1617</name>
</gene>
<evidence type="ECO:0000256" key="1">
    <source>
        <dbReference type="SAM" id="SignalP"/>
    </source>
</evidence>
<dbReference type="Proteomes" id="UP000198900">
    <property type="component" value="Unassembled WGS sequence"/>
</dbReference>
<keyword evidence="1" id="KW-0732">Signal</keyword>
<evidence type="ECO:0000313" key="3">
    <source>
        <dbReference type="Proteomes" id="UP000198900"/>
    </source>
</evidence>
<dbReference type="AlphaFoldDB" id="A0A7Z7BLQ0"/>
<dbReference type="EMBL" id="FNDI01000061">
    <property type="protein sequence ID" value="SDJ54346.1"/>
    <property type="molecule type" value="Genomic_DNA"/>
</dbReference>
<accession>A0A7Z7BLQ0</accession>